<dbReference type="InterPro" id="IPR029063">
    <property type="entry name" value="SAM-dependent_MTases_sf"/>
</dbReference>
<dbReference type="SUPFAM" id="SSF53335">
    <property type="entry name" value="S-adenosyl-L-methionine-dependent methyltransferases"/>
    <property type="match status" value="1"/>
</dbReference>
<dbReference type="PIRSF" id="PIRSF017393">
    <property type="entry name" value="MTase_SAV2177"/>
    <property type="match status" value="1"/>
</dbReference>
<evidence type="ECO:0000313" key="2">
    <source>
        <dbReference type="Proteomes" id="UP000032545"/>
    </source>
</evidence>
<dbReference type="AlphaFoldDB" id="A0A0D8BJ43"/>
<reference evidence="2" key="1">
    <citation type="submission" date="2015-02" db="EMBL/GenBank/DDBJ databases">
        <title>Draft Genome of Frankia sp. CpI1-S.</title>
        <authorList>
            <person name="Oshone R.T."/>
            <person name="Ngom M."/>
            <person name="Ghodhbane-Gtari F."/>
            <person name="Gtari M."/>
            <person name="Morris K."/>
            <person name="Thomas K."/>
            <person name="Sen A."/>
            <person name="Tisa L.S."/>
        </authorList>
    </citation>
    <scope>NUCLEOTIDE SEQUENCE [LARGE SCALE GENOMIC DNA]</scope>
    <source>
        <strain evidence="2">CpI1-S</strain>
    </source>
</reference>
<organism evidence="1 2">
    <name type="scientific">Frankia torreyi</name>
    <dbReference type="NCBI Taxonomy" id="1856"/>
    <lineage>
        <taxon>Bacteria</taxon>
        <taxon>Bacillati</taxon>
        <taxon>Actinomycetota</taxon>
        <taxon>Actinomycetes</taxon>
        <taxon>Frankiales</taxon>
        <taxon>Frankiaceae</taxon>
        <taxon>Frankia</taxon>
    </lineage>
</organism>
<dbReference type="GO" id="GO:0032259">
    <property type="term" value="P:methylation"/>
    <property type="evidence" value="ECO:0007669"/>
    <property type="project" value="UniProtKB-KW"/>
</dbReference>
<reference evidence="1 2" key="2">
    <citation type="journal article" date="2016" name="Genome Announc.">
        <title>Permanent Draft Genome Sequences for Two Variants of Frankia sp. Strain CpI1, the First Frankia Strain Isolated from Root Nodules of Comptonia peregrina.</title>
        <authorList>
            <person name="Oshone R."/>
            <person name="Hurst S.G.IV."/>
            <person name="Abebe-Akele F."/>
            <person name="Simpson S."/>
            <person name="Morris K."/>
            <person name="Thomas W.K."/>
            <person name="Tisa L.S."/>
        </authorList>
    </citation>
    <scope>NUCLEOTIDE SEQUENCE [LARGE SCALE GENOMIC DNA]</scope>
    <source>
        <strain evidence="2">CpI1-S</strain>
    </source>
</reference>
<name>A0A0D8BJ43_9ACTN</name>
<dbReference type="GO" id="GO:0008168">
    <property type="term" value="F:methyltransferase activity"/>
    <property type="evidence" value="ECO:0007669"/>
    <property type="project" value="UniProtKB-KW"/>
</dbReference>
<keyword evidence="2" id="KW-1185">Reference proteome</keyword>
<comment type="caution">
    <text evidence="1">The sequence shown here is derived from an EMBL/GenBank/DDBJ whole genome shotgun (WGS) entry which is preliminary data.</text>
</comment>
<dbReference type="PATRIC" id="fig|1502723.3.peg.1077"/>
<dbReference type="OrthoDB" id="3215819at2"/>
<evidence type="ECO:0000313" key="1">
    <source>
        <dbReference type="EMBL" id="KJE23417.1"/>
    </source>
</evidence>
<proteinExistence type="predicted"/>
<dbReference type="Gene3D" id="3.40.50.150">
    <property type="entry name" value="Vaccinia Virus protein VP39"/>
    <property type="match status" value="1"/>
</dbReference>
<keyword evidence="1" id="KW-0489">Methyltransferase</keyword>
<accession>A0A0D8BJ43</accession>
<dbReference type="Proteomes" id="UP000032545">
    <property type="component" value="Unassembled WGS sequence"/>
</dbReference>
<dbReference type="InterPro" id="IPR006764">
    <property type="entry name" value="SAM_dep_MeTrfase_SAV2177_type"/>
</dbReference>
<keyword evidence="1" id="KW-0808">Transferase</keyword>
<protein>
    <submittedName>
        <fullName evidence="1">S-adenosyl methyltransferase</fullName>
    </submittedName>
</protein>
<dbReference type="Pfam" id="PF04672">
    <property type="entry name" value="Methyltransf_19"/>
    <property type="match status" value="1"/>
</dbReference>
<gene>
    <name evidence="1" type="ORF">FF36_02123</name>
</gene>
<dbReference type="RefSeq" id="WP_044884794.1">
    <property type="nucleotide sequence ID" value="NZ_JYFN01000013.1"/>
</dbReference>
<dbReference type="EMBL" id="JYFN01000013">
    <property type="protein sequence ID" value="KJE23417.1"/>
    <property type="molecule type" value="Genomic_DNA"/>
</dbReference>
<sequence>MTIRQDEGHNAPEGAGFDLKVDVPHPARMYDYFLGGKDNFPADRKTAEQVLDVFPNSRIVVRQNRLFMTRTTRYLAAELGVRQFLDIGTGIPTSPNLHEVAQGVAPDARIVYTDNDPIVLAHARALLASTPQGRTAYIDADLRDTRRILTAPELHETLDLTRPVALSLIAIFHFIPDGDDPYGIMRHLVDLLPSGSYVSLTHLTADFDPAMREVERAYLASGVPMHLRTRAEVERFFDGLDLVEPGLQVVHRWRPELAAPAETDPAGDGATATDPAARVKAIPLSELTDAQVSIYGAVAYKP</sequence>